<accession>A0A132BVP9</accession>
<evidence type="ECO:0000313" key="1">
    <source>
        <dbReference type="EMBL" id="KUP91810.1"/>
    </source>
</evidence>
<sequence>MPAKDTFANIGSGLDSPATGLITILPDDNADLTIMPRALMVGTAGDVAVIMKDGTLGTLPALQPGVPYPVRVSRVLATDTSATGIVGLY</sequence>
<name>A0A132BVP9_9RHOB</name>
<protein>
    <submittedName>
        <fullName evidence="1">Uncharacterized protein</fullName>
    </submittedName>
</protein>
<proteinExistence type="predicted"/>
<dbReference type="EMBL" id="LPUY01000087">
    <property type="protein sequence ID" value="KUP91810.1"/>
    <property type="molecule type" value="Genomic_DNA"/>
</dbReference>
<dbReference type="RefSeq" id="WP_068246215.1">
    <property type="nucleotide sequence ID" value="NZ_LPUY01000087.1"/>
</dbReference>
<dbReference type="OrthoDB" id="7916272at2"/>
<keyword evidence="2" id="KW-1185">Reference proteome</keyword>
<reference evidence="1 2" key="1">
    <citation type="submission" date="2015-12" db="EMBL/GenBank/DDBJ databases">
        <title>Genome sequence of the marine Rhodobacteraceae strain O3.65, Candidatus Tritonibacter horizontis.</title>
        <authorList>
            <person name="Poehlein A."/>
            <person name="Giebel H.A."/>
            <person name="Voget S."/>
            <person name="Brinkhoff T."/>
        </authorList>
    </citation>
    <scope>NUCLEOTIDE SEQUENCE [LARGE SCALE GENOMIC DNA]</scope>
    <source>
        <strain evidence="1 2">O3.65</strain>
    </source>
</reference>
<evidence type="ECO:0000313" key="2">
    <source>
        <dbReference type="Proteomes" id="UP000068382"/>
    </source>
</evidence>
<comment type="caution">
    <text evidence="1">The sequence shown here is derived from an EMBL/GenBank/DDBJ whole genome shotgun (WGS) entry which is preliminary data.</text>
</comment>
<dbReference type="AlphaFoldDB" id="A0A132BVP9"/>
<organism evidence="1 2">
    <name type="scientific">Tritonibacter horizontis</name>
    <dbReference type="NCBI Taxonomy" id="1768241"/>
    <lineage>
        <taxon>Bacteria</taxon>
        <taxon>Pseudomonadati</taxon>
        <taxon>Pseudomonadota</taxon>
        <taxon>Alphaproteobacteria</taxon>
        <taxon>Rhodobacterales</taxon>
        <taxon>Paracoccaceae</taxon>
        <taxon>Tritonibacter</taxon>
    </lineage>
</organism>
<dbReference type="Proteomes" id="UP000068382">
    <property type="component" value="Unassembled WGS sequence"/>
</dbReference>
<gene>
    <name evidence="1" type="ORF">TRIHO_33410</name>
</gene>